<keyword evidence="1" id="KW-0812">Transmembrane</keyword>
<proteinExistence type="predicted"/>
<keyword evidence="1" id="KW-0472">Membrane</keyword>
<keyword evidence="1" id="KW-1133">Transmembrane helix</keyword>
<evidence type="ECO:0000256" key="1">
    <source>
        <dbReference type="SAM" id="Phobius"/>
    </source>
</evidence>
<feature type="domain" description="DUF1648" evidence="2">
    <location>
        <begin position="62"/>
        <end position="106"/>
    </location>
</feature>
<evidence type="ECO:0000259" key="2">
    <source>
        <dbReference type="Pfam" id="PF07853"/>
    </source>
</evidence>
<protein>
    <submittedName>
        <fullName evidence="3">DUF1648 domain-containing protein</fullName>
    </submittedName>
</protein>
<feature type="transmembrane region" description="Helical" evidence="1">
    <location>
        <begin position="145"/>
        <end position="166"/>
    </location>
</feature>
<dbReference type="InterPro" id="IPR012867">
    <property type="entry name" value="DUF1648"/>
</dbReference>
<dbReference type="EMBL" id="JABAHY010000001">
    <property type="protein sequence ID" value="NLS08960.1"/>
    <property type="molecule type" value="Genomic_DNA"/>
</dbReference>
<dbReference type="Pfam" id="PF07853">
    <property type="entry name" value="DUF1648"/>
    <property type="match status" value="1"/>
</dbReference>
<evidence type="ECO:0000313" key="4">
    <source>
        <dbReference type="Proteomes" id="UP000523139"/>
    </source>
</evidence>
<feature type="transmembrane region" description="Helical" evidence="1">
    <location>
        <begin position="172"/>
        <end position="190"/>
    </location>
</feature>
<accession>A0A7X8THR5</accession>
<gene>
    <name evidence="3" type="ORF">HGQ17_02865</name>
</gene>
<organism evidence="3 4">
    <name type="scientific">Nesterenkonia sedimenti</name>
    <dbReference type="NCBI Taxonomy" id="1463632"/>
    <lineage>
        <taxon>Bacteria</taxon>
        <taxon>Bacillati</taxon>
        <taxon>Actinomycetota</taxon>
        <taxon>Actinomycetes</taxon>
        <taxon>Micrococcales</taxon>
        <taxon>Micrococcaceae</taxon>
        <taxon>Nesterenkonia</taxon>
    </lineage>
</organism>
<evidence type="ECO:0000313" key="3">
    <source>
        <dbReference type="EMBL" id="NLS08960.1"/>
    </source>
</evidence>
<sequence length="195" mass="21726">MTPKRAGGGEPAENYVEALRKGVPFRNEDGVLEYPTMSSRPQPNFVLDPLHRFLLIGSVVTTVAYTLFIWIRIPGMPDEVPMHFAADGSVNRYGSPMEMIGLSILMMVTILGCAVLARFPRVYNYGFGKITEDNIQAHYKNGVQMMVWTVFSMTVLYIIALGSTAGDWAMSPAIWLAMVLMLGSMGYFILRMSKL</sequence>
<reference evidence="3 4" key="1">
    <citation type="submission" date="2020-04" db="EMBL/GenBank/DDBJ databases">
        <title>Nesterenkonia sp. nov., isolated from marine sediment.</title>
        <authorList>
            <person name="Zhang G."/>
        </authorList>
    </citation>
    <scope>NUCLEOTIDE SEQUENCE [LARGE SCALE GENOMIC DNA]</scope>
    <source>
        <strain evidence="3 4">MY13</strain>
    </source>
</reference>
<feature type="transmembrane region" description="Helical" evidence="1">
    <location>
        <begin position="99"/>
        <end position="119"/>
    </location>
</feature>
<keyword evidence="4" id="KW-1185">Reference proteome</keyword>
<feature type="transmembrane region" description="Helical" evidence="1">
    <location>
        <begin position="53"/>
        <end position="73"/>
    </location>
</feature>
<dbReference type="Proteomes" id="UP000523139">
    <property type="component" value="Unassembled WGS sequence"/>
</dbReference>
<dbReference type="AlphaFoldDB" id="A0A7X8THR5"/>
<name>A0A7X8THR5_9MICC</name>
<dbReference type="RefSeq" id="WP_168886425.1">
    <property type="nucleotide sequence ID" value="NZ_JABAHY010000001.1"/>
</dbReference>
<comment type="caution">
    <text evidence="3">The sequence shown here is derived from an EMBL/GenBank/DDBJ whole genome shotgun (WGS) entry which is preliminary data.</text>
</comment>